<dbReference type="InterPro" id="IPR016181">
    <property type="entry name" value="Acyl_CoA_acyltransferase"/>
</dbReference>
<dbReference type="CDD" id="cd04301">
    <property type="entry name" value="NAT_SF"/>
    <property type="match status" value="1"/>
</dbReference>
<evidence type="ECO:0000313" key="2">
    <source>
        <dbReference type="EMBL" id="NYE74822.1"/>
    </source>
</evidence>
<dbReference type="AlphaFoldDB" id="A0A7Y9LED0"/>
<dbReference type="InterPro" id="IPR000182">
    <property type="entry name" value="GNAT_dom"/>
</dbReference>
<dbReference type="RefSeq" id="WP_179757402.1">
    <property type="nucleotide sequence ID" value="NZ_JACCBU010000001.1"/>
</dbReference>
<dbReference type="SUPFAM" id="SSF55729">
    <property type="entry name" value="Acyl-CoA N-acyltransferases (Nat)"/>
    <property type="match status" value="1"/>
</dbReference>
<dbReference type="GO" id="GO:0016747">
    <property type="term" value="F:acyltransferase activity, transferring groups other than amino-acyl groups"/>
    <property type="evidence" value="ECO:0007669"/>
    <property type="project" value="InterPro"/>
</dbReference>
<sequence>MNGPLQEQWASGPEALTLATDLLRRARLADPYGGVWEAADVQWWSRRPRASDDVPRPFWLDDDGPVAGVLITSWRDDRWQCDPIMVPGSAGPEPAVIWAHAVDLVQTYARGTVELTVREDDESFSELIMDSGFTVQGRSMIDWLAPEDRASPPAPAPGFKIIDRTTQPDAPHPMRGRNGPEVAERLLACPLYDPELDLAVQTEDGRLAGYSLYWFDPVTRVGLVEPMRVEDEFQRRGLATAMLLEGVDRLARRGAERIKVFGPESGPTLYRTAGFRPAHALISYQVAASNAGFVGA</sequence>
<evidence type="ECO:0000259" key="1">
    <source>
        <dbReference type="PROSITE" id="PS51186"/>
    </source>
</evidence>
<organism evidence="2 3">
    <name type="scientific">Microlunatus parietis</name>
    <dbReference type="NCBI Taxonomy" id="682979"/>
    <lineage>
        <taxon>Bacteria</taxon>
        <taxon>Bacillati</taxon>
        <taxon>Actinomycetota</taxon>
        <taxon>Actinomycetes</taxon>
        <taxon>Propionibacteriales</taxon>
        <taxon>Propionibacteriaceae</taxon>
        <taxon>Microlunatus</taxon>
    </lineage>
</organism>
<accession>A0A7Y9LED0</accession>
<keyword evidence="2" id="KW-0808">Transferase</keyword>
<protein>
    <submittedName>
        <fullName evidence="2">Putative N-acetyltransferase YhbS</fullName>
    </submittedName>
</protein>
<gene>
    <name evidence="2" type="ORF">BKA15_006151</name>
</gene>
<keyword evidence="3" id="KW-1185">Reference proteome</keyword>
<name>A0A7Y9LED0_9ACTN</name>
<dbReference type="Pfam" id="PF00583">
    <property type="entry name" value="Acetyltransf_1"/>
    <property type="match status" value="1"/>
</dbReference>
<reference evidence="2 3" key="1">
    <citation type="submission" date="2020-07" db="EMBL/GenBank/DDBJ databases">
        <title>Sequencing the genomes of 1000 actinobacteria strains.</title>
        <authorList>
            <person name="Klenk H.-P."/>
        </authorList>
    </citation>
    <scope>NUCLEOTIDE SEQUENCE [LARGE SCALE GENOMIC DNA]</scope>
    <source>
        <strain evidence="2 3">DSM 22083</strain>
    </source>
</reference>
<dbReference type="Gene3D" id="3.40.630.30">
    <property type="match status" value="1"/>
</dbReference>
<dbReference type="EMBL" id="JACCBU010000001">
    <property type="protein sequence ID" value="NYE74822.1"/>
    <property type="molecule type" value="Genomic_DNA"/>
</dbReference>
<proteinExistence type="predicted"/>
<evidence type="ECO:0000313" key="3">
    <source>
        <dbReference type="Proteomes" id="UP000569914"/>
    </source>
</evidence>
<feature type="domain" description="N-acetyltransferase" evidence="1">
    <location>
        <begin position="160"/>
        <end position="296"/>
    </location>
</feature>
<dbReference type="PROSITE" id="PS51186">
    <property type="entry name" value="GNAT"/>
    <property type="match status" value="1"/>
</dbReference>
<dbReference type="Proteomes" id="UP000569914">
    <property type="component" value="Unassembled WGS sequence"/>
</dbReference>
<comment type="caution">
    <text evidence="2">The sequence shown here is derived from an EMBL/GenBank/DDBJ whole genome shotgun (WGS) entry which is preliminary data.</text>
</comment>